<dbReference type="Pfam" id="PF03011">
    <property type="entry name" value="PFEMP"/>
    <property type="match status" value="2"/>
</dbReference>
<sequence>MASAAKVGGSPQEEKDKYDDAKDLLDKIGQQVHDKVKEEAKRRSNGDLKGSLTNATFFVGETASSLDPCILESEYTKLISGSGGSLASGVAPRGHPCKKDTNGNDVDRFSKESGGECDEKKIKDNKGKEGACAPYRRLSLCNKNFQKINNYSSNAKHNLLLEVCMAAKYEGESLKNYHAQYQEKYPGSSFTMCTMLARSFADIGDIVRGRDLYFGKRKKKKQNGKETETERDQLESKLKEIFAKIHSEVTSGKNKKDAKDHYKGDADNNYFQLREDWWNANRETVWKAMTCSEHLKNSAYFRVTCNDNETLSQANDKCRCKDKKGRPDDQVPTYFDYVPQYLRWFEEWAEDFCRLRKRKLQNAKEQCRGKTKGEKYCSGNGFDCTQTIRALHIYSMENNCHKCFFACSPFVKWLDNQKLEFDKQKQKYNIEINGRNMSQNVSSANSNYQYENQFYEILKENYGDVNKFLKLLSKERACQKHPEVEGKEFFDFADEDTGTKFSRTQYCEPCPECGVNCNGSTCSERERKDGNCPSIYKIYNPNPNDPSTDITILKSGEGEKDIAEKLDAFCTNSNDNSLYEKWKCYQIGELTKDGQEGEVDVKLKDAGGLCILEKTNGKENGKKQKTFNDFFRFWVTHMLDDSMEWKEKLKGCLKNGTKIKCKNGCKNPCECYESWVEEKKNEWDPIKDHFYTQDFGSNELLGDIPPYYVIETVLEEDFFKGISNAYNDPEQMEKIRKKLEKKKQERDEDPSKKETIIDYLLDHELEEAKECTSTHNDANCNKQKQQQQKQAASDPARSDVQPGGPQPPGPIGSTGGEESEEEEEEEEEEEHDDDGDEVEEEKEEEHGPDGGDGAEEKEDKDDGAVEGSAPQGPQGPKVEDICKTVAEALKGNLNDACRQKYGGNNSRLGWKCISDKTATRDGEKATSDGEKATSRTTRDTASVDTTTGGKDGATGSICVPPRRRRLYVGELTKWADKQVETQVAEPQESGNTVVSGDSSQANGVSTSTTESSLLHAFVKSAAVETFFLWDRYKKIKEKEKKEKEEAENHLVASETSDDPEQKELNEGNIPEEFKRQMFYTLGDYRDIVVRGVADDKNGGNNIVVNASGNKEDMEKMNKIQQKITDMLNKTNSGSTPRSAQNGFQQRQNLWSTFAPSIWKGMICALTYKEEKGENAKIEQNNDLKEKLWDDKTNEPKKHKYESVTIGASGTEAMSNDDTTSPTSPQANGSISLADFTSRPPYFRYLEEWGETFCRQRTRMLEQIKVDCEVDDSGNRGCSGDGLKCKEKVPDNKDIFNDFNCPSCADSCRSYRKWIDIKKKEFDKQKSAYEQQKTDATSNNNGNEFSTKLQSLHDAGDFLNRLKNGPCKKDNDNGNNSGEDEINFKDDDSETFQHTNLCDPCSKFRIKCENANCTGSTKVKCNGRTDITQDDIENKTDVNNIVMLVSDNSTKQFEGEGLNEACKNANIFKGIREDVWECGKVCGVDICTLKKDKNGKESGKKYIIMKELLQRWLEYFFEDYNRIHKKLKPCIENGKGTKCIKDCVDKWITKKKEEWQKINDKYLDQYTKENPEGVCLCVCIYIYKKTKSSVGNLFQILQIPKSDYDIPTKLSPNRYIPYTSGKYRGKRYIYLEGDSGTDSGYTDHYSDITSSSESEYEELDINDIYVPRAPKYKTLIEVVLEPSGKLSGNTIPTSGNNTTASDTQNDIQNDGIPSSKITDNEWNTLKDDFISQYLQSEQPNGVPNDYTSGDIPFNTQPNTLYFDNNQEKPFITSIHDRNLYSGEEYNYDMSTNSGNNDLYNGKNNLYSGENNVYGGIDPTSDNRGLTSGKHDSYSGIDLINDSLSGEPINIYDELLKRKENELYGTNHVKQTSIHSVAKPARDDPIHNQLELFHTWLDRHRDMCEKWENHHERLAKLKEEWENKTHSGDINSGIPSGNHVLNTDVSIQIHMDNPKPTNEFTYVDSNPNQVDDTYVDSNPDNSSMDTILEDLEKYKEPYYDVQDDIYYDVNDHDTSTVDSNAMDIPSKVQIEMDVNTKLVKEKYPISDVWDI</sequence>
<feature type="domain" description="Duffy-antigen binding" evidence="4">
    <location>
        <begin position="130"/>
        <end position="343"/>
    </location>
</feature>
<feature type="compositionally biased region" description="Basic and acidic residues" evidence="2">
    <location>
        <begin position="1039"/>
        <end position="1048"/>
    </location>
</feature>
<evidence type="ECO:0000256" key="2">
    <source>
        <dbReference type="SAM" id="MobiDB-lite"/>
    </source>
</evidence>
<feature type="domain" description="Cysteine-rich interdomain region 1 gamma" evidence="7">
    <location>
        <begin position="1439"/>
        <end position="1490"/>
    </location>
</feature>
<dbReference type="Pfam" id="PF18562">
    <property type="entry name" value="CIDR1_gamma"/>
    <property type="match status" value="1"/>
</dbReference>
<dbReference type="SUPFAM" id="SSF140924">
    <property type="entry name" value="Duffy binding domain-like"/>
    <property type="match status" value="4"/>
</dbReference>
<dbReference type="FunFam" id="1.20.58.830:FF:000003">
    <property type="entry name" value="Erythrocyte membrane protein 1, PfEMP1"/>
    <property type="match status" value="1"/>
</dbReference>
<evidence type="ECO:0000259" key="6">
    <source>
        <dbReference type="Pfam" id="PF15447"/>
    </source>
</evidence>
<feature type="domain" description="Duffy-binding-like" evidence="3">
    <location>
        <begin position="1507"/>
        <end position="1570"/>
    </location>
</feature>
<feature type="region of interest" description="Disordered" evidence="2">
    <location>
        <begin position="1204"/>
        <end position="1231"/>
    </location>
</feature>
<proteinExistence type="predicted"/>
<dbReference type="InterPro" id="IPR054595">
    <property type="entry name" value="DBL_C"/>
</dbReference>
<dbReference type="Pfam" id="PF15445">
    <property type="entry name" value="ATS"/>
    <property type="match status" value="1"/>
</dbReference>
<gene>
    <name evidence="10" type="ORF">PFMG_00421</name>
</gene>
<feature type="compositionally biased region" description="Polar residues" evidence="2">
    <location>
        <begin position="1205"/>
        <end position="1230"/>
    </location>
</feature>
<feature type="region of interest" description="Disordered" evidence="2">
    <location>
        <begin position="896"/>
        <end position="955"/>
    </location>
</feature>
<dbReference type="InterPro" id="IPR004258">
    <property type="entry name" value="DBL"/>
</dbReference>
<dbReference type="Gene3D" id="1.20.1310.20">
    <property type="entry name" value="Duffy-antigen binding domain"/>
    <property type="match status" value="2"/>
</dbReference>
<feature type="compositionally biased region" description="Polar residues" evidence="2">
    <location>
        <begin position="1327"/>
        <end position="1346"/>
    </location>
</feature>
<dbReference type="Proteomes" id="UP000054562">
    <property type="component" value="Unassembled WGS sequence"/>
</dbReference>
<feature type="region of interest" description="Disordered" evidence="2">
    <location>
        <begin position="1"/>
        <end position="50"/>
    </location>
</feature>
<feature type="compositionally biased region" description="Basic and acidic residues" evidence="2">
    <location>
        <begin position="913"/>
        <end position="938"/>
    </location>
</feature>
<evidence type="ECO:0000259" key="3">
    <source>
        <dbReference type="Pfam" id="PF03011"/>
    </source>
</evidence>
<dbReference type="Pfam" id="PF15447">
    <property type="entry name" value="NTS"/>
    <property type="match status" value="1"/>
</dbReference>
<feature type="region of interest" description="Disordered" evidence="2">
    <location>
        <begin position="1324"/>
        <end position="1346"/>
    </location>
</feature>
<feature type="compositionally biased region" description="Acidic residues" evidence="2">
    <location>
        <begin position="817"/>
        <end position="843"/>
    </location>
</feature>
<dbReference type="Gene3D" id="1.20.58.1930">
    <property type="match status" value="1"/>
</dbReference>
<feature type="compositionally biased region" description="Basic and acidic residues" evidence="2">
    <location>
        <begin position="12"/>
        <end position="46"/>
    </location>
</feature>
<dbReference type="FunFam" id="1.10.1900.40:FF:000001">
    <property type="entry name" value="Erythrocyte membrane protein 1"/>
    <property type="match status" value="1"/>
</dbReference>
<dbReference type="Pfam" id="PF22672">
    <property type="entry name" value="DBL_C"/>
    <property type="match status" value="2"/>
</dbReference>
<feature type="coiled-coil region" evidence="1">
    <location>
        <begin position="217"/>
        <end position="244"/>
    </location>
</feature>
<dbReference type="FunFam" id="1.10.1900.40:FF:000005">
    <property type="entry name" value="Erythrocyte membrane protein 1, PfEMP1"/>
    <property type="match status" value="1"/>
</dbReference>
<dbReference type="FunFam" id="1.20.58.830:FF:000001">
    <property type="entry name" value="Erythrocyte membrane protein 1, PfEMP1"/>
    <property type="match status" value="1"/>
</dbReference>
<dbReference type="Pfam" id="PF05424">
    <property type="entry name" value="Duffy_binding"/>
    <property type="match status" value="2"/>
</dbReference>
<dbReference type="InterPro" id="IPR008602">
    <property type="entry name" value="Duffy-antigen-binding"/>
</dbReference>
<evidence type="ECO:0000313" key="10">
    <source>
        <dbReference type="EMBL" id="KNG74195.1"/>
    </source>
</evidence>
<dbReference type="InterPro" id="IPR029211">
    <property type="entry name" value="PfEMP1_ATS"/>
</dbReference>
<name>A0A0L1I4R5_PLAFA</name>
<accession>A0A0L1I4R5</accession>
<feature type="compositionally biased region" description="Acidic residues" evidence="2">
    <location>
        <begin position="852"/>
        <end position="861"/>
    </location>
</feature>
<feature type="domain" description="Plasmodium falciparum erythrocyte membrane protein-1 N-terminal segment" evidence="6">
    <location>
        <begin position="20"/>
        <end position="56"/>
    </location>
</feature>
<feature type="compositionally biased region" description="Polar residues" evidence="2">
    <location>
        <begin position="988"/>
        <end position="1005"/>
    </location>
</feature>
<feature type="domain" description="PfEMP1 CIDRalpha1" evidence="8">
    <location>
        <begin position="548"/>
        <end position="586"/>
    </location>
</feature>
<dbReference type="GO" id="GO:0016020">
    <property type="term" value="C:membrane"/>
    <property type="evidence" value="ECO:0007669"/>
    <property type="project" value="InterPro"/>
</dbReference>
<protein>
    <submittedName>
        <fullName evidence="10">Erythrocyte membrane protein 1</fullName>
    </submittedName>
</protein>
<dbReference type="Gene3D" id="1.10.1900.40">
    <property type="entry name" value="Acidic terminal segments, variant surface antigen of PfEMP1"/>
    <property type="match status" value="2"/>
</dbReference>
<dbReference type="InterPro" id="IPR041480">
    <property type="entry name" value="CIDR1_gamma"/>
</dbReference>
<evidence type="ECO:0000259" key="8">
    <source>
        <dbReference type="Pfam" id="PF21807"/>
    </source>
</evidence>
<reference evidence="11" key="2">
    <citation type="submission" date="2015-07" db="EMBL/GenBank/DDBJ databases">
        <title>The genome sequence of Plasmodium falciparum IGH-CR14.</title>
        <authorList>
            <consortium name="The Broad Institute Genome Sequencing Platform"/>
            <person name="Volkman S.K."/>
            <person name="Neafsey D.E."/>
            <person name="Dash A.P."/>
            <person name="Chitnis C.E."/>
            <person name="Hartl D.L."/>
            <person name="Young S.K."/>
            <person name="Kodira C.D."/>
            <person name="Zeng Q."/>
            <person name="Koehrsen M."/>
            <person name="Godfrey P."/>
            <person name="Alvarado L."/>
            <person name="Berlin A."/>
            <person name="Borenstein D."/>
            <person name="Chen Z."/>
            <person name="Engels R."/>
            <person name="Freedman E."/>
            <person name="Gellesch M."/>
            <person name="Goldberg J."/>
            <person name="Griggs A."/>
            <person name="Gujja S."/>
            <person name="Heiman D."/>
            <person name="Hepburn T."/>
            <person name="Howarth C."/>
            <person name="Jen D."/>
            <person name="Larson L."/>
            <person name="Lewis B."/>
            <person name="Mehta T."/>
            <person name="Park D."/>
            <person name="Pearson M."/>
            <person name="Roberts A."/>
            <person name="Saif S."/>
            <person name="Shea T."/>
            <person name="Shenoy N."/>
            <person name="Sisk P."/>
            <person name="Stolte C."/>
            <person name="Sykes S."/>
            <person name="Walk T."/>
            <person name="White J."/>
            <person name="Yandava C."/>
            <person name="Wirth D.F."/>
            <person name="Nusbaum C."/>
            <person name="Birren B."/>
        </authorList>
    </citation>
    <scope>NUCLEOTIDE SEQUENCE [LARGE SCALE GENOMIC DNA]</scope>
    <source>
        <strain evidence="11">IGH-CR14</strain>
    </source>
</reference>
<dbReference type="Pfam" id="PF21807">
    <property type="entry name" value="PfEMP1_CIDRalpha1_dom"/>
    <property type="match status" value="1"/>
</dbReference>
<feature type="domain" description="Duffy-antigen binding" evidence="4">
    <location>
        <begin position="957"/>
        <end position="1175"/>
    </location>
</feature>
<feature type="domain" description="Duffy-binding-like" evidence="9">
    <location>
        <begin position="1247"/>
        <end position="1394"/>
    </location>
</feature>
<dbReference type="Gene3D" id="1.20.58.830">
    <property type="match status" value="3"/>
</dbReference>
<evidence type="ECO:0000259" key="7">
    <source>
        <dbReference type="Pfam" id="PF18562"/>
    </source>
</evidence>
<dbReference type="InterPro" id="IPR044932">
    <property type="entry name" value="PfEMP1_ATS_sf"/>
</dbReference>
<feature type="domain" description="Duffy-binding-like" evidence="3">
    <location>
        <begin position="630"/>
        <end position="777"/>
    </location>
</feature>
<reference evidence="11" key="1">
    <citation type="submission" date="2015-07" db="EMBL/GenBank/DDBJ databases">
        <title>Annotation of Plasmodium falciparum IGH-CR14.</title>
        <authorList>
            <consortium name="The Broad Institute Genome Sequencing Platform"/>
            <person name="Volkman S.K."/>
            <person name="Neafsey D.E."/>
            <person name="Dash A.P."/>
            <person name="Chitnis C.E."/>
            <person name="Hartl D.L."/>
            <person name="Young S.K."/>
            <person name="Zeng Q."/>
            <person name="Koehrsen M."/>
            <person name="Alvarado L."/>
            <person name="Berlin A."/>
            <person name="Borenstein D."/>
            <person name="Chapman S.B."/>
            <person name="Chen Z."/>
            <person name="Engels R."/>
            <person name="Freedman E."/>
            <person name="Gellesch M."/>
            <person name="Goldberg J."/>
            <person name="Griggs A."/>
            <person name="Gujja S."/>
            <person name="Heilman E.R."/>
            <person name="Heiman D.I."/>
            <person name="Howarth C."/>
            <person name="Jen D."/>
            <person name="Larson L."/>
            <person name="Mehta T."/>
            <person name="Neiman D."/>
            <person name="Park D."/>
            <person name="Pearson M."/>
            <person name="Roberts A."/>
            <person name="Saif S."/>
            <person name="Shea T."/>
            <person name="Shenoy N."/>
            <person name="Sisk P."/>
            <person name="Stolte C."/>
            <person name="Sykes S."/>
            <person name="Walk T."/>
            <person name="White J."/>
            <person name="Yandava C."/>
            <person name="Haas B."/>
            <person name="Henn M.R."/>
            <person name="Nusbaum C."/>
            <person name="Birren B."/>
        </authorList>
    </citation>
    <scope>NUCLEOTIDE SEQUENCE [LARGE SCALE GENOMIC DNA]</scope>
    <source>
        <strain evidence="11">IGH-CR14</strain>
    </source>
</reference>
<feature type="region of interest" description="Disordered" evidence="2">
    <location>
        <begin position="87"/>
        <end position="120"/>
    </location>
</feature>
<feature type="domain" description="Duffy-binding-like" evidence="9">
    <location>
        <begin position="347"/>
        <end position="504"/>
    </location>
</feature>
<evidence type="ECO:0000259" key="5">
    <source>
        <dbReference type="Pfam" id="PF15445"/>
    </source>
</evidence>
<evidence type="ECO:0000256" key="1">
    <source>
        <dbReference type="SAM" id="Coils"/>
    </source>
</evidence>
<dbReference type="InterPro" id="IPR042202">
    <property type="entry name" value="Duffy-ag-bd_sf"/>
</dbReference>
<dbReference type="GO" id="GO:0046789">
    <property type="term" value="F:host cell surface receptor binding"/>
    <property type="evidence" value="ECO:0007669"/>
    <property type="project" value="InterPro"/>
</dbReference>
<dbReference type="FunFam" id="1.20.1310.20:FF:000001">
    <property type="entry name" value="Erythrocyte membrane protein 1, PfEMP1"/>
    <property type="match status" value="1"/>
</dbReference>
<evidence type="ECO:0000259" key="4">
    <source>
        <dbReference type="Pfam" id="PF05424"/>
    </source>
</evidence>
<evidence type="ECO:0000259" key="9">
    <source>
        <dbReference type="Pfam" id="PF22672"/>
    </source>
</evidence>
<evidence type="ECO:0000313" key="11">
    <source>
        <dbReference type="Proteomes" id="UP000054562"/>
    </source>
</evidence>
<feature type="region of interest" description="Disordered" evidence="2">
    <location>
        <begin position="1686"/>
        <end position="1717"/>
    </location>
</feature>
<dbReference type="InterPro" id="IPR049158">
    <property type="entry name" value="PfEMP1_CIDRalpha1_dom"/>
</dbReference>
<dbReference type="InterPro" id="IPR029210">
    <property type="entry name" value="PfEMP1_NTS"/>
</dbReference>
<feature type="region of interest" description="Disordered" evidence="2">
    <location>
        <begin position="1364"/>
        <end position="1385"/>
    </location>
</feature>
<organism evidence="10 11">
    <name type="scientific">Plasmodium falciparum IGH-CR14</name>
    <dbReference type="NCBI Taxonomy" id="580059"/>
    <lineage>
        <taxon>Eukaryota</taxon>
        <taxon>Sar</taxon>
        <taxon>Alveolata</taxon>
        <taxon>Apicomplexa</taxon>
        <taxon>Aconoidasida</taxon>
        <taxon>Haemosporida</taxon>
        <taxon>Plasmodiidae</taxon>
        <taxon>Plasmodium</taxon>
        <taxon>Plasmodium (Laverania)</taxon>
    </lineage>
</organism>
<feature type="region of interest" description="Disordered" evidence="2">
    <location>
        <begin position="773"/>
        <end position="880"/>
    </location>
</feature>
<keyword evidence="1" id="KW-0175">Coiled coil</keyword>
<feature type="compositionally biased region" description="Basic and acidic residues" evidence="2">
    <location>
        <begin position="97"/>
        <end position="120"/>
    </location>
</feature>
<feature type="region of interest" description="Disordered" evidence="2">
    <location>
        <begin position="981"/>
        <end position="1005"/>
    </location>
</feature>
<feature type="domain" description="Plasmodium falciparum erythrocyte membrane protein 1 acidic terminal segment" evidence="5">
    <location>
        <begin position="1579"/>
        <end position="2049"/>
    </location>
</feature>
<dbReference type="EMBL" id="GG664974">
    <property type="protein sequence ID" value="KNG74195.1"/>
    <property type="molecule type" value="Genomic_DNA"/>
</dbReference>
<feature type="region of interest" description="Disordered" evidence="2">
    <location>
        <begin position="1039"/>
        <end position="1065"/>
    </location>
</feature>
<feature type="compositionally biased region" description="Low complexity" evidence="2">
    <location>
        <begin position="939"/>
        <end position="948"/>
    </location>
</feature>